<dbReference type="PROSITE" id="PS51668">
    <property type="entry name" value="TSAA_2"/>
    <property type="match status" value="1"/>
</dbReference>
<keyword evidence="5" id="KW-0808">Transferase</keyword>
<dbReference type="NCBIfam" id="TIGR00104">
    <property type="entry name" value="tRNA_TsaA"/>
    <property type="match status" value="1"/>
</dbReference>
<dbReference type="InterPro" id="IPR040372">
    <property type="entry name" value="YaeB-like"/>
</dbReference>
<keyword evidence="7" id="KW-1185">Reference proteome</keyword>
<dbReference type="PANTHER" id="PTHR12818">
    <property type="entry name" value="TRNA (ADENINE(37)-N6)-METHYLTRANSFERASE"/>
    <property type="match status" value="1"/>
</dbReference>
<sequence length="250" mass="28216">MGFELHPIGTIHTPYFSLNAPPQPNKNASGEFWLSLDEEYVPALERLESYTHIYVLFYMDKAAKPNLTADPPWAPGVEVGLFASRSPHRPNPIGLSIVEVKEISGNEIVISGIDVFNGTPLLDIKPYIHALDCKEDANDGWLDDLADKDHLLAHLLGLEHEHSHDHEHPHDHAHPHDHDHPHDHPHDHEHPNDHAHPHDHGHPHDHEHPQTQRGLQAPVARRPNLAGHTDATHKLKLKTPSQPPARDRDR</sequence>
<dbReference type="Proteomes" id="UP000836597">
    <property type="component" value="Chromosome"/>
</dbReference>
<evidence type="ECO:0000256" key="1">
    <source>
        <dbReference type="ARBA" id="ARBA00022691"/>
    </source>
</evidence>
<dbReference type="Proteomes" id="UP001071230">
    <property type="component" value="Unassembled WGS sequence"/>
</dbReference>
<comment type="similarity">
    <text evidence="2">Belongs to the tRNA methyltransferase O family.</text>
</comment>
<feature type="region of interest" description="Disordered" evidence="3">
    <location>
        <begin position="162"/>
        <end position="250"/>
    </location>
</feature>
<dbReference type="InterPro" id="IPR036413">
    <property type="entry name" value="YaeB-like_sf"/>
</dbReference>
<accession>A0A8S0Y2D2</accession>
<dbReference type="CDD" id="cd09281">
    <property type="entry name" value="UPF0066"/>
    <property type="match status" value="1"/>
</dbReference>
<dbReference type="EMBL" id="LR746496">
    <property type="protein sequence ID" value="CAA7600645.1"/>
    <property type="molecule type" value="Genomic_DNA"/>
</dbReference>
<evidence type="ECO:0000256" key="2">
    <source>
        <dbReference type="ARBA" id="ARBA00033753"/>
    </source>
</evidence>
<feature type="domain" description="TsaA-like" evidence="4">
    <location>
        <begin position="5"/>
        <end position="136"/>
    </location>
</feature>
<keyword evidence="1" id="KW-0949">S-adenosyl-L-methionine</keyword>
<gene>
    <name evidence="5" type="ORF">DEACI_1298</name>
    <name evidence="6" type="ORF">DEACI_3910</name>
</gene>
<dbReference type="RefSeq" id="WP_306425093.1">
    <property type="nucleotide sequence ID" value="NZ_CDGJ01000132.1"/>
</dbReference>
<reference evidence="5" key="2">
    <citation type="submission" date="2020-01" db="EMBL/GenBank/DDBJ databases">
        <authorList>
            <person name="Hornung B."/>
        </authorList>
    </citation>
    <scope>NUCLEOTIDE SEQUENCE</scope>
    <source>
        <strain evidence="5">PacBioINE</strain>
    </source>
</reference>
<organism evidence="5">
    <name type="scientific">Acididesulfobacillus acetoxydans</name>
    <dbReference type="NCBI Taxonomy" id="1561005"/>
    <lineage>
        <taxon>Bacteria</taxon>
        <taxon>Bacillati</taxon>
        <taxon>Bacillota</taxon>
        <taxon>Clostridia</taxon>
        <taxon>Eubacteriales</taxon>
        <taxon>Peptococcaceae</taxon>
        <taxon>Acididesulfobacillus</taxon>
    </lineage>
</organism>
<evidence type="ECO:0000259" key="4">
    <source>
        <dbReference type="PROSITE" id="PS51668"/>
    </source>
</evidence>
<reference evidence="6" key="1">
    <citation type="submission" date="2014-11" db="EMBL/GenBank/DDBJ databases">
        <authorList>
            <person name="Hornung B.V."/>
        </authorList>
    </citation>
    <scope>NUCLEOTIDE SEQUENCE</scope>
    <source>
        <strain evidence="6">INE</strain>
    </source>
</reference>
<proteinExistence type="inferred from homology"/>
<dbReference type="AlphaFoldDB" id="A0A8S0Y2D2"/>
<dbReference type="GO" id="GO:0008168">
    <property type="term" value="F:methyltransferase activity"/>
    <property type="evidence" value="ECO:0007669"/>
    <property type="project" value="UniProtKB-KW"/>
</dbReference>
<keyword evidence="5" id="KW-0489">Methyltransferase</keyword>
<evidence type="ECO:0000313" key="7">
    <source>
        <dbReference type="Proteomes" id="UP001071230"/>
    </source>
</evidence>
<name>A0A8S0Y2D2_9FIRM</name>
<dbReference type="KEGG" id="aacx:DEACI_1298"/>
<evidence type="ECO:0000313" key="6">
    <source>
        <dbReference type="EMBL" id="CEJ09426.1"/>
    </source>
</evidence>
<dbReference type="SUPFAM" id="SSF118196">
    <property type="entry name" value="YaeB-like"/>
    <property type="match status" value="1"/>
</dbReference>
<dbReference type="PANTHER" id="PTHR12818:SF0">
    <property type="entry name" value="TRNA (ADENINE(37)-N6)-METHYLTRANSFERASE"/>
    <property type="match status" value="1"/>
</dbReference>
<evidence type="ECO:0000313" key="5">
    <source>
        <dbReference type="EMBL" id="CAA7600645.1"/>
    </source>
</evidence>
<dbReference type="EMBL" id="CDGJ01000132">
    <property type="protein sequence ID" value="CEJ09426.1"/>
    <property type="molecule type" value="Genomic_DNA"/>
</dbReference>
<evidence type="ECO:0000256" key="3">
    <source>
        <dbReference type="SAM" id="MobiDB-lite"/>
    </source>
</evidence>
<dbReference type="Pfam" id="PF01980">
    <property type="entry name" value="TrmO_N"/>
    <property type="match status" value="1"/>
</dbReference>
<protein>
    <submittedName>
        <fullName evidence="6">Uncharacterized domain UPF0066, YaeB-like domain</fullName>
    </submittedName>
    <submittedName>
        <fullName evidence="5">tRNA-Thr(GGU) m(6)t(6)A37 methyltransferase TsaA</fullName>
    </submittedName>
</protein>
<dbReference type="InterPro" id="IPR023370">
    <property type="entry name" value="TrmO-like_N"/>
</dbReference>
<feature type="compositionally biased region" description="Basic and acidic residues" evidence="3">
    <location>
        <begin position="162"/>
        <end position="210"/>
    </location>
</feature>
<dbReference type="InterPro" id="IPR036414">
    <property type="entry name" value="YaeB_N_sf"/>
</dbReference>
<dbReference type="GO" id="GO:0032259">
    <property type="term" value="P:methylation"/>
    <property type="evidence" value="ECO:0007669"/>
    <property type="project" value="UniProtKB-KW"/>
</dbReference>
<dbReference type="Gene3D" id="2.40.30.70">
    <property type="entry name" value="YaeB-like"/>
    <property type="match status" value="1"/>
</dbReference>